<dbReference type="BioCyc" id="PMAR862515-HMP:GMOO-1426-MONOMER"/>
<reference evidence="2" key="1">
    <citation type="submission" date="2010-07" db="EMBL/GenBank/DDBJ databases">
        <authorList>
            <person name="Muzny D."/>
            <person name="Qin X."/>
            <person name="Deng J."/>
            <person name="Jiang H."/>
            <person name="Liu Y."/>
            <person name="Qu J."/>
            <person name="Song X.-Z."/>
            <person name="Zhang L."/>
            <person name="Thornton R."/>
            <person name="Coyle M."/>
            <person name="Francisco L."/>
            <person name="Jackson L."/>
            <person name="Javaid M."/>
            <person name="Korchina V."/>
            <person name="Kovar C."/>
            <person name="Mata R."/>
            <person name="Mathew T."/>
            <person name="Ngo R."/>
            <person name="Nguyen L."/>
            <person name="Nguyen N."/>
            <person name="Okwuonu G."/>
            <person name="Ongeri F."/>
            <person name="Pham C."/>
            <person name="Simmons D."/>
            <person name="Wilczek-Boney K."/>
            <person name="Hale W."/>
            <person name="Jakkamsetti A."/>
            <person name="Pham P."/>
            <person name="Ruth R."/>
            <person name="San Lucas F."/>
            <person name="Warren J."/>
            <person name="Zhang J."/>
            <person name="Zhao Z."/>
            <person name="Zhou C."/>
            <person name="Zhu D."/>
            <person name="Lee S."/>
            <person name="Bess C."/>
            <person name="Blankenburg K."/>
            <person name="Forbes L."/>
            <person name="Fu Q."/>
            <person name="Gubbala S."/>
            <person name="Hirani K."/>
            <person name="Jayaseelan J.C."/>
            <person name="Lara F."/>
            <person name="Munidasa M."/>
            <person name="Palculict T."/>
            <person name="Patil S."/>
            <person name="Pu L.-L."/>
            <person name="Saada N."/>
            <person name="Tang L."/>
            <person name="Weissenberger G."/>
            <person name="Zhu Y."/>
            <person name="Hemphill L."/>
            <person name="Shang Y."/>
            <person name="Youmans B."/>
            <person name="Ayvaz T."/>
            <person name="Ross M."/>
            <person name="Santibanez J."/>
            <person name="Aqrawi P."/>
            <person name="Gross S."/>
            <person name="Joshi V."/>
            <person name="Fowler G."/>
            <person name="Nazareth L."/>
            <person name="Reid J."/>
            <person name="Worley K."/>
            <person name="Petrosino J."/>
            <person name="Highlander S."/>
            <person name="Gibbs R."/>
        </authorList>
    </citation>
    <scope>NUCLEOTIDE SEQUENCE [LARGE SCALE GENOMIC DNA]</scope>
    <source>
        <strain evidence="2">DSM 16973</strain>
    </source>
</reference>
<evidence type="ECO:0000256" key="1">
    <source>
        <dbReference type="SAM" id="Phobius"/>
    </source>
</evidence>
<evidence type="ECO:0000313" key="3">
    <source>
        <dbReference type="Proteomes" id="UP000004394"/>
    </source>
</evidence>
<name>E0NTA1_9BACT</name>
<evidence type="ECO:0000313" key="2">
    <source>
        <dbReference type="EMBL" id="EFM01673.1"/>
    </source>
</evidence>
<keyword evidence="1" id="KW-0472">Membrane</keyword>
<dbReference type="HOGENOM" id="CLU_1546240_0_0_10"/>
<comment type="caution">
    <text evidence="2">The sequence shown here is derived from an EMBL/GenBank/DDBJ whole genome shotgun (WGS) entry which is preliminary data.</text>
</comment>
<keyword evidence="1" id="KW-0812">Transmembrane</keyword>
<keyword evidence="1" id="KW-1133">Transmembrane helix</keyword>
<organism evidence="2 3">
    <name type="scientific">Hoylesella marshii DSM 16973 = JCM 13450</name>
    <dbReference type="NCBI Taxonomy" id="862515"/>
    <lineage>
        <taxon>Bacteria</taxon>
        <taxon>Pseudomonadati</taxon>
        <taxon>Bacteroidota</taxon>
        <taxon>Bacteroidia</taxon>
        <taxon>Bacteroidales</taxon>
        <taxon>Prevotellaceae</taxon>
        <taxon>Hoylesella</taxon>
    </lineage>
</organism>
<dbReference type="EMBL" id="AEEI01000047">
    <property type="protein sequence ID" value="EFM01673.1"/>
    <property type="molecule type" value="Genomic_DNA"/>
</dbReference>
<dbReference type="AlphaFoldDB" id="E0NTA1"/>
<protein>
    <submittedName>
        <fullName evidence="2">Uncharacterized protein</fullName>
    </submittedName>
</protein>
<dbReference type="PROSITE" id="PS51257">
    <property type="entry name" value="PROKAR_LIPOPROTEIN"/>
    <property type="match status" value="1"/>
</dbReference>
<keyword evidence="3" id="KW-1185">Reference proteome</keyword>
<proteinExistence type="predicted"/>
<accession>E0NTA1</accession>
<dbReference type="RefSeq" id="WP_006949504.1">
    <property type="nucleotide sequence ID" value="NZ_BAJI01000042.1"/>
</dbReference>
<sequence>MMKPNKVLLMISGIVMISVVTILSSCCKDEEGVFYPNLSREGGEKFRFHNVGKDTIYWGDETHNDVSIWTVNVVKKGEMEYAFVQVRTETGETKVAGTDGTVYGTLEYKEGKLFKADMIWCTLVRLADKQGHLTNGYEIEVREKPERDYDIAFVVIGYSKNKSRPQQTSIRLK</sequence>
<feature type="transmembrane region" description="Helical" evidence="1">
    <location>
        <begin position="7"/>
        <end position="25"/>
    </location>
</feature>
<dbReference type="Proteomes" id="UP000004394">
    <property type="component" value="Unassembled WGS sequence"/>
</dbReference>
<gene>
    <name evidence="2" type="ORF">HMPREF0658_1403</name>
</gene>